<feature type="transmembrane region" description="Helical" evidence="2">
    <location>
        <begin position="417"/>
        <end position="437"/>
    </location>
</feature>
<reference evidence="3 4" key="1">
    <citation type="submission" date="2018-11" db="EMBL/GenBank/DDBJ databases">
        <title>Rhodococcus spongicola sp. nov. and Rhodococcus xishaensis sp. nov. from marine sponges.</title>
        <authorList>
            <person name="Li L."/>
            <person name="Lin H.W."/>
        </authorList>
    </citation>
    <scope>NUCLEOTIDE SEQUENCE [LARGE SCALE GENOMIC DNA]</scope>
    <source>
        <strain evidence="3 4">CCTCC AB2014297</strain>
    </source>
</reference>
<dbReference type="OrthoDB" id="3218196at2"/>
<feature type="transmembrane region" description="Helical" evidence="2">
    <location>
        <begin position="215"/>
        <end position="234"/>
    </location>
</feature>
<dbReference type="EMBL" id="RKLP01000006">
    <property type="protein sequence ID" value="RVW09106.1"/>
    <property type="molecule type" value="Genomic_DNA"/>
</dbReference>
<feature type="transmembrane region" description="Helical" evidence="2">
    <location>
        <begin position="40"/>
        <end position="64"/>
    </location>
</feature>
<keyword evidence="2" id="KW-1133">Transmembrane helix</keyword>
<evidence type="ECO:0000256" key="2">
    <source>
        <dbReference type="SAM" id="Phobius"/>
    </source>
</evidence>
<evidence type="ECO:0000313" key="4">
    <source>
        <dbReference type="Proteomes" id="UP000286208"/>
    </source>
</evidence>
<gene>
    <name evidence="3" type="ORF">EGT67_13210</name>
</gene>
<keyword evidence="4" id="KW-1185">Reference proteome</keyword>
<evidence type="ECO:0008006" key="5">
    <source>
        <dbReference type="Google" id="ProtNLM"/>
    </source>
</evidence>
<feature type="region of interest" description="Disordered" evidence="1">
    <location>
        <begin position="1"/>
        <end position="22"/>
    </location>
</feature>
<dbReference type="RefSeq" id="WP_127916530.1">
    <property type="nucleotide sequence ID" value="NZ_RKLP01000006.1"/>
</dbReference>
<protein>
    <recommendedName>
        <fullName evidence="5">Secreted protein</fullName>
    </recommendedName>
</protein>
<organism evidence="3 4">
    <name type="scientific">Prescottella agglutinans</name>
    <dbReference type="NCBI Taxonomy" id="1644129"/>
    <lineage>
        <taxon>Bacteria</taxon>
        <taxon>Bacillati</taxon>
        <taxon>Actinomycetota</taxon>
        <taxon>Actinomycetes</taxon>
        <taxon>Mycobacteriales</taxon>
        <taxon>Nocardiaceae</taxon>
        <taxon>Prescottella</taxon>
    </lineage>
</organism>
<name>A0A438BDM1_9NOCA</name>
<feature type="transmembrane region" description="Helical" evidence="2">
    <location>
        <begin position="246"/>
        <end position="266"/>
    </location>
</feature>
<comment type="caution">
    <text evidence="3">The sequence shown here is derived from an EMBL/GenBank/DDBJ whole genome shotgun (WGS) entry which is preliminary data.</text>
</comment>
<evidence type="ECO:0000256" key="1">
    <source>
        <dbReference type="SAM" id="MobiDB-lite"/>
    </source>
</evidence>
<sequence length="444" mass="46710">MSSRRDSDDSTSTLDQDRLVDPELEPRTVRGMVASTPGKLALIGLALIALTVAAGVLTSVAIIAREQRIHTLLYETGPLTHSAQELYGSLSIADAAATAGFLSGSVEPAELRSRYNQAIGEASTALVATTKGLPASDDPAAALPAELARDLSVYAAVVATARANSRVGNPIGVSYLNAASSLMHDTMLPAAEQLYTKNAAAQADTQRHLAQPPRAALMLCLVAVIALIVAQRYLARRSHRRVNPGMIAATALMALLAIWLAIAGLVSANASTHDTESAATMDALVRARIEAQQARADETLSLLRRDSDIQSEQEYARHVADVARILDELHDEPAPTDAAVNDAAAALDGWEHAHKELRDRLGAGDYVGAVTIAVDGGAQDSAAQFTRLDEALRGGIGNLREESSGYTSRSWSALSRLDVGGATLGVLAGFAIGAGIWPRLSEYR</sequence>
<proteinExistence type="predicted"/>
<keyword evidence="2" id="KW-0812">Transmembrane</keyword>
<keyword evidence="2" id="KW-0472">Membrane</keyword>
<dbReference type="AlphaFoldDB" id="A0A438BDM1"/>
<dbReference type="Proteomes" id="UP000286208">
    <property type="component" value="Unassembled WGS sequence"/>
</dbReference>
<accession>A0A438BDM1</accession>
<evidence type="ECO:0000313" key="3">
    <source>
        <dbReference type="EMBL" id="RVW09106.1"/>
    </source>
</evidence>